<reference evidence="2 3" key="1">
    <citation type="journal article" date="2013" name="Genome Announc.">
        <title>Draft genome sequence of MKD8, a conjugal recipient Mycobacterium smegmatis strain.</title>
        <authorList>
            <person name="Gray T.A."/>
            <person name="Palumbo M.J."/>
            <person name="Derbyshire K.M."/>
        </authorList>
    </citation>
    <scope>NUCLEOTIDE SEQUENCE [LARGE SCALE GENOMIC DNA]</scope>
    <source>
        <strain evidence="2 3">MKD8</strain>
    </source>
</reference>
<evidence type="ECO:0000256" key="1">
    <source>
        <dbReference type="SAM" id="MobiDB-lite"/>
    </source>
</evidence>
<gene>
    <name evidence="2" type="ORF">D806_005760</name>
</gene>
<dbReference type="AlphaFoldDB" id="A0A2U9PIL2"/>
<name>A0A2U9PIL2_MYCSE</name>
<dbReference type="RefSeq" id="WP_003891921.1">
    <property type="nucleotide sequence ID" value="NZ_CP027541.1"/>
</dbReference>
<evidence type="ECO:0000313" key="2">
    <source>
        <dbReference type="EMBL" id="AWT51569.1"/>
    </source>
</evidence>
<feature type="compositionally biased region" description="Basic and acidic residues" evidence="1">
    <location>
        <begin position="1"/>
        <end position="14"/>
    </location>
</feature>
<feature type="region of interest" description="Disordered" evidence="1">
    <location>
        <begin position="1"/>
        <end position="50"/>
    </location>
</feature>
<evidence type="ECO:0000313" key="3">
    <source>
        <dbReference type="Proteomes" id="UP000011200"/>
    </source>
</evidence>
<protein>
    <submittedName>
        <fullName evidence="2">Pp24 protein</fullName>
    </submittedName>
</protein>
<accession>A0A2U9PIL2</accession>
<dbReference type="GeneID" id="93455438"/>
<feature type="compositionally biased region" description="Acidic residues" evidence="1">
    <location>
        <begin position="40"/>
        <end position="50"/>
    </location>
</feature>
<organism evidence="2 3">
    <name type="scientific">Mycolicibacterium smegmatis (strain MKD8)</name>
    <name type="common">Mycobacterium smegmatis</name>
    <dbReference type="NCBI Taxonomy" id="1214915"/>
    <lineage>
        <taxon>Bacteria</taxon>
        <taxon>Bacillati</taxon>
        <taxon>Actinomycetota</taxon>
        <taxon>Actinomycetes</taxon>
        <taxon>Mycobacteriales</taxon>
        <taxon>Mycobacteriaceae</taxon>
        <taxon>Mycolicibacterium</taxon>
    </lineage>
</organism>
<sequence>MDPKHNDDQGDRPGDTGYDPDADPEMMQQQAHPQPNQAEGADDPAETGEG</sequence>
<dbReference type="Proteomes" id="UP000011200">
    <property type="component" value="Chromosome"/>
</dbReference>
<feature type="compositionally biased region" description="Polar residues" evidence="1">
    <location>
        <begin position="27"/>
        <end position="37"/>
    </location>
</feature>
<reference evidence="3" key="2">
    <citation type="submission" date="2018-03" db="EMBL/GenBank/DDBJ databases">
        <authorList>
            <person name="Derbyshire K."/>
            <person name="Gray T.A."/>
            <person name="Champion M."/>
        </authorList>
    </citation>
    <scope>NUCLEOTIDE SEQUENCE [LARGE SCALE GENOMIC DNA]</scope>
    <source>
        <strain evidence="3">MKD8</strain>
    </source>
</reference>
<proteinExistence type="predicted"/>
<dbReference type="EMBL" id="CP027541">
    <property type="protein sequence ID" value="AWT51569.1"/>
    <property type="molecule type" value="Genomic_DNA"/>
</dbReference>